<evidence type="ECO:0000313" key="3">
    <source>
        <dbReference type="Proteomes" id="UP000451471"/>
    </source>
</evidence>
<feature type="compositionally biased region" description="Gly residues" evidence="1">
    <location>
        <begin position="26"/>
        <end position="37"/>
    </location>
</feature>
<evidence type="ECO:0000256" key="1">
    <source>
        <dbReference type="SAM" id="MobiDB-lite"/>
    </source>
</evidence>
<reference evidence="2 3" key="1">
    <citation type="submission" date="2019-12" db="EMBL/GenBank/DDBJ databases">
        <title>Halocatena pleomorpha gen. nov. sp. nov., an extremely halophilic archaeon of family Halobacteriaceae isolated from saltpan soil.</title>
        <authorList>
            <person name="Pal Y."/>
            <person name="Verma A."/>
            <person name="Krishnamurthi S."/>
            <person name="Kumar P."/>
        </authorList>
    </citation>
    <scope>NUCLEOTIDE SEQUENCE [LARGE SCALE GENOMIC DNA]</scope>
    <source>
        <strain evidence="2 3">JCM 16495</strain>
    </source>
</reference>
<proteinExistence type="predicted"/>
<evidence type="ECO:0000313" key="2">
    <source>
        <dbReference type="EMBL" id="MWG33096.1"/>
    </source>
</evidence>
<organism evidence="2 3">
    <name type="scientific">Halomarina oriensis</name>
    <dbReference type="NCBI Taxonomy" id="671145"/>
    <lineage>
        <taxon>Archaea</taxon>
        <taxon>Methanobacteriati</taxon>
        <taxon>Methanobacteriota</taxon>
        <taxon>Stenosarchaea group</taxon>
        <taxon>Halobacteria</taxon>
        <taxon>Halobacteriales</taxon>
        <taxon>Natronomonadaceae</taxon>
        <taxon>Halomarina</taxon>
    </lineage>
</organism>
<dbReference type="EMBL" id="WSZK01000002">
    <property type="protein sequence ID" value="MWG33096.1"/>
    <property type="molecule type" value="Genomic_DNA"/>
</dbReference>
<gene>
    <name evidence="2" type="ORF">GQS65_01095</name>
</gene>
<dbReference type="Proteomes" id="UP000451471">
    <property type="component" value="Unassembled WGS sequence"/>
</dbReference>
<evidence type="ECO:0008006" key="4">
    <source>
        <dbReference type="Google" id="ProtNLM"/>
    </source>
</evidence>
<keyword evidence="3" id="KW-1185">Reference proteome</keyword>
<comment type="caution">
    <text evidence="2">The sequence shown here is derived from an EMBL/GenBank/DDBJ whole genome shotgun (WGS) entry which is preliminary data.</text>
</comment>
<accession>A0A6B0GDT7</accession>
<sequence>MDRRTLLSTVGTGIAVAVAGCMESGGDGDGAGSGGAGTADPTDTDSPTTTEHADDGVTEEGTTGNGTTDGSTDGTENGGTTDDVGTPEDSGAVAVADTAFEVTSNQCGGSQQSATVSADGSTVTVEGVARGSDACHTARLAGTSVDGGTLTVSVESYVPESEADEMCQQCLVDIEYTATVTTSGGAPESVVVMHGDEQVTRADALED</sequence>
<dbReference type="RefSeq" id="WP_158202829.1">
    <property type="nucleotide sequence ID" value="NZ_WSZK01000002.1"/>
</dbReference>
<feature type="region of interest" description="Disordered" evidence="1">
    <location>
        <begin position="26"/>
        <end position="90"/>
    </location>
</feature>
<name>A0A6B0GDT7_9EURY</name>
<feature type="compositionally biased region" description="Low complexity" evidence="1">
    <location>
        <begin position="59"/>
        <end position="84"/>
    </location>
</feature>
<dbReference type="PROSITE" id="PS51257">
    <property type="entry name" value="PROKAR_LIPOPROTEIN"/>
    <property type="match status" value="1"/>
</dbReference>
<dbReference type="OrthoDB" id="313543at2157"/>
<protein>
    <recommendedName>
        <fullName evidence="4">Lipoprotein</fullName>
    </recommendedName>
</protein>
<feature type="compositionally biased region" description="Low complexity" evidence="1">
    <location>
        <begin position="38"/>
        <end position="50"/>
    </location>
</feature>
<dbReference type="AlphaFoldDB" id="A0A6B0GDT7"/>